<accession>A0ABQ9GE81</accession>
<reference evidence="1 2" key="1">
    <citation type="submission" date="2023-02" db="EMBL/GenBank/DDBJ databases">
        <title>LHISI_Scaffold_Assembly.</title>
        <authorList>
            <person name="Stuart O.P."/>
            <person name="Cleave R."/>
            <person name="Magrath M.J.L."/>
            <person name="Mikheyev A.S."/>
        </authorList>
    </citation>
    <scope>NUCLEOTIDE SEQUENCE [LARGE SCALE GENOMIC DNA]</scope>
    <source>
        <strain evidence="1">Daus_M_001</strain>
        <tissue evidence="1">Leg muscle</tissue>
    </source>
</reference>
<organism evidence="1 2">
    <name type="scientific">Dryococelus australis</name>
    <dbReference type="NCBI Taxonomy" id="614101"/>
    <lineage>
        <taxon>Eukaryota</taxon>
        <taxon>Metazoa</taxon>
        <taxon>Ecdysozoa</taxon>
        <taxon>Arthropoda</taxon>
        <taxon>Hexapoda</taxon>
        <taxon>Insecta</taxon>
        <taxon>Pterygota</taxon>
        <taxon>Neoptera</taxon>
        <taxon>Polyneoptera</taxon>
        <taxon>Phasmatodea</taxon>
        <taxon>Verophasmatodea</taxon>
        <taxon>Anareolatae</taxon>
        <taxon>Phasmatidae</taxon>
        <taxon>Eurycanthinae</taxon>
        <taxon>Dryococelus</taxon>
    </lineage>
</organism>
<proteinExistence type="predicted"/>
<protein>
    <submittedName>
        <fullName evidence="1">Uncharacterized protein</fullName>
    </submittedName>
</protein>
<name>A0ABQ9GE81_9NEOP</name>
<evidence type="ECO:0000313" key="1">
    <source>
        <dbReference type="EMBL" id="KAJ8870712.1"/>
    </source>
</evidence>
<sequence length="424" mass="48067">MHLRKSDYPAVRAYIYNNAGTNQTSTAVQNKQIIIVADESNHQQFFWKVLFRITSATAAQEVYLASCSFSNKANGTTCSQAIHQTLKYNVSYDNVVGLFSARYMGTCFAALKTILGEKLIHFQCWEHKISLIGDFYLKEFEKLNTLVSKMKIAGLHSRKIKNAYIAYLNIIQSYLQSCFLPTPVLTRWNSWFTSFTNSSSVINDIFKNLHLGQKLKIQIKFVGEKCGTMKTLITDLESSAYAYAHELWDELVTLHSGPRNADGAFPQGTLKLLNEYSTLTRKEKVKSQLRSYMQTFLQTLANHVSGTEANLVYQGALVNPATAGQNSEQNRKTRILDTFAECYSYSHKQLSSNLGKGNKVDVIQFLLTVKIKSTTSQHIGSSKQRQAKRFFSKYNLVVTDRWNRVRQQTVDTSSILSFNSIDGF</sequence>
<gene>
    <name evidence="1" type="ORF">PR048_029737</name>
</gene>
<dbReference type="Proteomes" id="UP001159363">
    <property type="component" value="Chromosome 12"/>
</dbReference>
<keyword evidence="2" id="KW-1185">Reference proteome</keyword>
<comment type="caution">
    <text evidence="1">The sequence shown here is derived from an EMBL/GenBank/DDBJ whole genome shotgun (WGS) entry which is preliminary data.</text>
</comment>
<evidence type="ECO:0000313" key="2">
    <source>
        <dbReference type="Proteomes" id="UP001159363"/>
    </source>
</evidence>
<dbReference type="EMBL" id="JARBHB010000013">
    <property type="protein sequence ID" value="KAJ8870712.1"/>
    <property type="molecule type" value="Genomic_DNA"/>
</dbReference>